<dbReference type="OrthoDB" id="3231855at2759"/>
<gene>
    <name evidence="2" type="ORF">LHYA1_G008365</name>
</gene>
<dbReference type="Proteomes" id="UP000431533">
    <property type="component" value="Unassembled WGS sequence"/>
</dbReference>
<dbReference type="Pfam" id="PF13671">
    <property type="entry name" value="AAA_33"/>
    <property type="match status" value="1"/>
</dbReference>
<dbReference type="Gene3D" id="3.40.50.300">
    <property type="entry name" value="P-loop containing nucleotide triphosphate hydrolases"/>
    <property type="match status" value="1"/>
</dbReference>
<dbReference type="PANTHER" id="PTHR37807">
    <property type="entry name" value="OS07G0160300 PROTEIN"/>
    <property type="match status" value="1"/>
</dbReference>
<dbReference type="EMBL" id="QGMH01000242">
    <property type="protein sequence ID" value="TVY22663.1"/>
    <property type="molecule type" value="Genomic_DNA"/>
</dbReference>
<dbReference type="PRINTS" id="PR00929">
    <property type="entry name" value="ATHOOK"/>
</dbReference>
<evidence type="ECO:0000313" key="2">
    <source>
        <dbReference type="EMBL" id="TVY22663.1"/>
    </source>
</evidence>
<comment type="caution">
    <text evidence="2">The sequence shown here is derived from an EMBL/GenBank/DDBJ whole genome shotgun (WGS) entry which is preliminary data.</text>
</comment>
<sequence>MHQHKLFIQMSGGPGSGKSTIANLLAQSIDGVVINHDLIKSFFLENGMLFDQAAKLAYGLDWRLAEDLIKQGRSVILDSVCNYNETLDRGIVLAKQYGYDYKYVDCRVDDVDLLDQRLQSRVSLRSQRTGVNRPPGDVSGARETRDYRAVFERWMEDSGWPAGIAVVVNSTRSPDKCRDDILKQIVSPSTGTCNTCSSENVKLRPNPFTTKEQCEDCRNASIIGVTDIKSRFKLKDDDLKDLEMVTEPKPAFLGGADRRWYLVEQVEKRAEEKLKDIEAKEKEKAEAKDRSAGSGAAKDSKRKRGEEMDQEKEDMQEDKVDPPAKRGRGRPRKVIDGLSSKAAAAKVPVVDDDAKPKRGRGRPPKEKTAKTVKTVKKVKK</sequence>
<name>A0A8H8QTT9_9HELO</name>
<accession>A0A8H8QTT9</accession>
<evidence type="ECO:0000256" key="1">
    <source>
        <dbReference type="SAM" id="MobiDB-lite"/>
    </source>
</evidence>
<keyword evidence="3" id="KW-1185">Reference proteome</keyword>
<dbReference type="SUPFAM" id="SSF52540">
    <property type="entry name" value="P-loop containing nucleoside triphosphate hydrolases"/>
    <property type="match status" value="1"/>
</dbReference>
<dbReference type="InterPro" id="IPR017956">
    <property type="entry name" value="AT_hook_DNA-bd_motif"/>
</dbReference>
<dbReference type="AlphaFoldDB" id="A0A8H8QTT9"/>
<dbReference type="PANTHER" id="PTHR37807:SF3">
    <property type="entry name" value="OS07G0160300 PROTEIN"/>
    <property type="match status" value="1"/>
</dbReference>
<feature type="region of interest" description="Disordered" evidence="1">
    <location>
        <begin position="281"/>
        <end position="380"/>
    </location>
</feature>
<organism evidence="2 3">
    <name type="scientific">Lachnellula hyalina</name>
    <dbReference type="NCBI Taxonomy" id="1316788"/>
    <lineage>
        <taxon>Eukaryota</taxon>
        <taxon>Fungi</taxon>
        <taxon>Dikarya</taxon>
        <taxon>Ascomycota</taxon>
        <taxon>Pezizomycotina</taxon>
        <taxon>Leotiomycetes</taxon>
        <taxon>Helotiales</taxon>
        <taxon>Lachnaceae</taxon>
        <taxon>Lachnellula</taxon>
    </lineage>
</organism>
<dbReference type="SMART" id="SM00384">
    <property type="entry name" value="AT_hook"/>
    <property type="match status" value="2"/>
</dbReference>
<protein>
    <recommendedName>
        <fullName evidence="4">Adenylyl-sulfate kinase</fullName>
    </recommendedName>
</protein>
<evidence type="ECO:0008006" key="4">
    <source>
        <dbReference type="Google" id="ProtNLM"/>
    </source>
</evidence>
<dbReference type="RefSeq" id="XP_031001451.1">
    <property type="nucleotide sequence ID" value="XM_031153285.1"/>
</dbReference>
<proteinExistence type="predicted"/>
<feature type="compositionally biased region" description="Basic and acidic residues" evidence="1">
    <location>
        <begin position="281"/>
        <end position="291"/>
    </location>
</feature>
<reference evidence="2 3" key="1">
    <citation type="submission" date="2018-05" db="EMBL/GenBank/DDBJ databases">
        <title>Genome sequencing and assembly of the regulated plant pathogen Lachnellula willkommii and related sister species for the development of diagnostic species identification markers.</title>
        <authorList>
            <person name="Giroux E."/>
            <person name="Bilodeau G."/>
        </authorList>
    </citation>
    <scope>NUCLEOTIDE SEQUENCE [LARGE SCALE GENOMIC DNA]</scope>
    <source>
        <strain evidence="2 3">CBS 185.66</strain>
    </source>
</reference>
<dbReference type="InterPro" id="IPR037129">
    <property type="entry name" value="XPA_sf"/>
</dbReference>
<dbReference type="GO" id="GO:0003677">
    <property type="term" value="F:DNA binding"/>
    <property type="evidence" value="ECO:0007669"/>
    <property type="project" value="InterPro"/>
</dbReference>
<dbReference type="InterPro" id="IPR027417">
    <property type="entry name" value="P-loop_NTPase"/>
</dbReference>
<evidence type="ECO:0000313" key="3">
    <source>
        <dbReference type="Proteomes" id="UP000431533"/>
    </source>
</evidence>
<dbReference type="GeneID" id="41988563"/>
<dbReference type="Gene3D" id="3.90.530.10">
    <property type="entry name" value="XPA C-terminal domain"/>
    <property type="match status" value="1"/>
</dbReference>